<dbReference type="PANTHER" id="PTHR16212">
    <property type="entry name" value="FOCADHESIN FAMILY MEMBER"/>
    <property type="match status" value="1"/>
</dbReference>
<evidence type="ECO:0000313" key="2">
    <source>
        <dbReference type="Proteomes" id="UP000265520"/>
    </source>
</evidence>
<dbReference type="GO" id="GO:0060147">
    <property type="term" value="P:regulation of post-transcriptional gene silencing"/>
    <property type="evidence" value="ECO:0007669"/>
    <property type="project" value="InterPro"/>
</dbReference>
<proteinExistence type="predicted"/>
<evidence type="ECO:0000313" key="1">
    <source>
        <dbReference type="EMBL" id="MCI19520.1"/>
    </source>
</evidence>
<reference evidence="1 2" key="1">
    <citation type="journal article" date="2018" name="Front. Plant Sci.">
        <title>Red Clover (Trifolium pratense) and Zigzag Clover (T. medium) - A Picture of Genomic Similarities and Differences.</title>
        <authorList>
            <person name="Dluhosova J."/>
            <person name="Istvanek J."/>
            <person name="Nedelnik J."/>
            <person name="Repkova J."/>
        </authorList>
    </citation>
    <scope>NUCLEOTIDE SEQUENCE [LARGE SCALE GENOMIC DNA]</scope>
    <source>
        <strain evidence="2">cv. 10/8</strain>
        <tissue evidence="1">Leaf</tissue>
    </source>
</reference>
<feature type="non-terminal residue" evidence="1">
    <location>
        <position position="1"/>
    </location>
</feature>
<dbReference type="AlphaFoldDB" id="A0A392Q724"/>
<keyword evidence="2" id="KW-1185">Reference proteome</keyword>
<protein>
    <submittedName>
        <fullName evidence="1">Protein RST1-like</fullName>
    </submittedName>
</protein>
<name>A0A392Q724_9FABA</name>
<comment type="caution">
    <text evidence="1">The sequence shown here is derived from an EMBL/GenBank/DDBJ whole genome shotgun (WGS) entry which is preliminary data.</text>
</comment>
<accession>A0A392Q724</accession>
<organism evidence="1 2">
    <name type="scientific">Trifolium medium</name>
    <dbReference type="NCBI Taxonomy" id="97028"/>
    <lineage>
        <taxon>Eukaryota</taxon>
        <taxon>Viridiplantae</taxon>
        <taxon>Streptophyta</taxon>
        <taxon>Embryophyta</taxon>
        <taxon>Tracheophyta</taxon>
        <taxon>Spermatophyta</taxon>
        <taxon>Magnoliopsida</taxon>
        <taxon>eudicotyledons</taxon>
        <taxon>Gunneridae</taxon>
        <taxon>Pentapetalae</taxon>
        <taxon>rosids</taxon>
        <taxon>fabids</taxon>
        <taxon>Fabales</taxon>
        <taxon>Fabaceae</taxon>
        <taxon>Papilionoideae</taxon>
        <taxon>50 kb inversion clade</taxon>
        <taxon>NPAAA clade</taxon>
        <taxon>Hologalegina</taxon>
        <taxon>IRL clade</taxon>
        <taxon>Trifolieae</taxon>
        <taxon>Trifolium</taxon>
    </lineage>
</organism>
<dbReference type="InterPro" id="IPR045163">
    <property type="entry name" value="Focadhesin/RST1"/>
</dbReference>
<sequence>LVHLADLVKVFSSSRLEKLFGDVGYHLSSLNSYKEYDTYQKCLLRLSSWKGLYECLDEVSVDTSSHISHVERCMEVLFTLLPVVKSSCNVASGDTSSVEEWSEAVRCLGKAPQGWLLDFLKVCIHLIAPLCQLFPSKQ</sequence>
<dbReference type="EMBL" id="LXQA010115169">
    <property type="protein sequence ID" value="MCI19520.1"/>
    <property type="molecule type" value="Genomic_DNA"/>
</dbReference>
<dbReference type="PANTHER" id="PTHR16212:SF4">
    <property type="entry name" value="FOCADHESIN"/>
    <property type="match status" value="1"/>
</dbReference>
<dbReference type="Proteomes" id="UP000265520">
    <property type="component" value="Unassembled WGS sequence"/>
</dbReference>